<accession>A0ACB8IB33</accession>
<name>A0ACB8IB33_CITSI</name>
<proteinExistence type="predicted"/>
<evidence type="ECO:0000313" key="1">
    <source>
        <dbReference type="EMBL" id="KAH9684239.1"/>
    </source>
</evidence>
<reference evidence="2" key="1">
    <citation type="journal article" date="2023" name="Hortic. Res.">
        <title>A chromosome-level phased genome enabling allele-level studies in sweet orange: a case study on citrus Huanglongbing tolerance.</title>
        <authorList>
            <person name="Wu B."/>
            <person name="Yu Q."/>
            <person name="Deng Z."/>
            <person name="Duan Y."/>
            <person name="Luo F."/>
            <person name="Gmitter F. Jr."/>
        </authorList>
    </citation>
    <scope>NUCLEOTIDE SEQUENCE [LARGE SCALE GENOMIC DNA]</scope>
    <source>
        <strain evidence="2">cv. Valencia</strain>
    </source>
</reference>
<gene>
    <name evidence="1" type="ORF">KPL71_027937</name>
</gene>
<evidence type="ECO:0000313" key="2">
    <source>
        <dbReference type="Proteomes" id="UP000829398"/>
    </source>
</evidence>
<protein>
    <submittedName>
        <fullName evidence="1">Uncharacterized protein</fullName>
    </submittedName>
</protein>
<organism evidence="1 2">
    <name type="scientific">Citrus sinensis</name>
    <name type="common">Sweet orange</name>
    <name type="synonym">Citrus aurantium var. sinensis</name>
    <dbReference type="NCBI Taxonomy" id="2711"/>
    <lineage>
        <taxon>Eukaryota</taxon>
        <taxon>Viridiplantae</taxon>
        <taxon>Streptophyta</taxon>
        <taxon>Embryophyta</taxon>
        <taxon>Tracheophyta</taxon>
        <taxon>Spermatophyta</taxon>
        <taxon>Magnoliopsida</taxon>
        <taxon>eudicotyledons</taxon>
        <taxon>Gunneridae</taxon>
        <taxon>Pentapetalae</taxon>
        <taxon>rosids</taxon>
        <taxon>malvids</taxon>
        <taxon>Sapindales</taxon>
        <taxon>Rutaceae</taxon>
        <taxon>Aurantioideae</taxon>
        <taxon>Citrus</taxon>
    </lineage>
</organism>
<dbReference type="EMBL" id="CM039178">
    <property type="protein sequence ID" value="KAH9684239.1"/>
    <property type="molecule type" value="Genomic_DNA"/>
</dbReference>
<keyword evidence="2" id="KW-1185">Reference proteome</keyword>
<dbReference type="Proteomes" id="UP000829398">
    <property type="component" value="Chromosome 9"/>
</dbReference>
<comment type="caution">
    <text evidence="1">The sequence shown here is derived from an EMBL/GenBank/DDBJ whole genome shotgun (WGS) entry which is preliminary data.</text>
</comment>
<sequence>MTTNKERIERIETELGEMQDKMQRMELGVNDKLAHIEETLSKLAESFHTSKDAPSINNNIATSRPNREDKDGRRQQFQSRVAKLEFPHYAGNDPTEWFNRVDQFFESQGSTEDQKVVLASFHLEGEANQWWQWLRKSYQEEGRDVTWEIFMEELWARFWPTDCEDFDEALSRVKQTGTLRDYQKEFERLGNRVQGWTQKALVGTFMGGLKPEISEEIRLFRPRTLKETISLARMRDEQLQRQKRLVRSPDFSRSPPPQIFNNRTSPTVPIKKLSWEEMQRRRAQGLCFNCNDKFTAGHKCTKPQLLILEAEDEENTHEESAATTKLESETGEDTAMIHQRFPSLNLGDKGSFRGGGDDKSIRKSQREAKPNNKYDEYAWAHASNYASQ</sequence>